<accession>A0A1M4T2E3</accession>
<dbReference type="EMBL" id="FQUQ01000001">
    <property type="protein sequence ID" value="SHE38639.1"/>
    <property type="molecule type" value="Genomic_DNA"/>
</dbReference>
<proteinExistence type="predicted"/>
<dbReference type="Proteomes" id="UP000184287">
    <property type="component" value="Unassembled WGS sequence"/>
</dbReference>
<evidence type="ECO:0000313" key="1">
    <source>
        <dbReference type="EMBL" id="SHE38639.1"/>
    </source>
</evidence>
<reference evidence="2" key="1">
    <citation type="submission" date="2016-11" db="EMBL/GenBank/DDBJ databases">
        <authorList>
            <person name="Varghese N."/>
            <person name="Submissions S."/>
        </authorList>
    </citation>
    <scope>NUCLEOTIDE SEQUENCE [LARGE SCALE GENOMIC DNA]</scope>
    <source>
        <strain evidence="2">DSM 16990</strain>
    </source>
</reference>
<keyword evidence="2" id="KW-1185">Reference proteome</keyword>
<sequence>MKINTLSTAKGETYILTLPDNSKVWMNAASSLTYSIVVLDTLTDAYLS</sequence>
<dbReference type="AlphaFoldDB" id="A0A1M4T2E3"/>
<organism evidence="1 2">
    <name type="scientific">Pedobacter caeni</name>
    <dbReference type="NCBI Taxonomy" id="288992"/>
    <lineage>
        <taxon>Bacteria</taxon>
        <taxon>Pseudomonadati</taxon>
        <taxon>Bacteroidota</taxon>
        <taxon>Sphingobacteriia</taxon>
        <taxon>Sphingobacteriales</taxon>
        <taxon>Sphingobacteriaceae</taxon>
        <taxon>Pedobacter</taxon>
    </lineage>
</organism>
<name>A0A1M4T2E3_9SPHI</name>
<protein>
    <submittedName>
        <fullName evidence="1">Uncharacterized protein</fullName>
    </submittedName>
</protein>
<gene>
    <name evidence="1" type="ORF">SAMN04488522_10159</name>
</gene>
<dbReference type="Gene3D" id="2.60.120.1440">
    <property type="match status" value="1"/>
</dbReference>
<evidence type="ECO:0000313" key="2">
    <source>
        <dbReference type="Proteomes" id="UP000184287"/>
    </source>
</evidence>